<dbReference type="Proteomes" id="UP001197684">
    <property type="component" value="Unassembled WGS sequence"/>
</dbReference>
<feature type="transmembrane region" description="Helical" evidence="7">
    <location>
        <begin position="45"/>
        <end position="65"/>
    </location>
</feature>
<feature type="transmembrane region" description="Helical" evidence="7">
    <location>
        <begin position="375"/>
        <end position="395"/>
    </location>
</feature>
<reference evidence="8" key="1">
    <citation type="submission" date="2021-10" db="EMBL/GenBank/DDBJ databases">
        <title>Collection of gut derived symbiotic bacterial strains cultured from healthy donors.</title>
        <authorList>
            <person name="Lin H."/>
            <person name="Littmann E."/>
            <person name="Kohout C."/>
            <person name="Pamer E.G."/>
        </authorList>
    </citation>
    <scope>NUCLEOTIDE SEQUENCE</scope>
    <source>
        <strain evidence="8">DFI.9.42</strain>
    </source>
</reference>
<dbReference type="InterPro" id="IPR036259">
    <property type="entry name" value="MFS_trans_sf"/>
</dbReference>
<keyword evidence="5 7" id="KW-1133">Transmembrane helix</keyword>
<evidence type="ECO:0000256" key="5">
    <source>
        <dbReference type="ARBA" id="ARBA00022989"/>
    </source>
</evidence>
<organism evidence="8 9">
    <name type="scientific">Agathobacter rectalis</name>
    <dbReference type="NCBI Taxonomy" id="39491"/>
    <lineage>
        <taxon>Bacteria</taxon>
        <taxon>Bacillati</taxon>
        <taxon>Bacillota</taxon>
        <taxon>Clostridia</taxon>
        <taxon>Lachnospirales</taxon>
        <taxon>Lachnospiraceae</taxon>
        <taxon>Agathobacter</taxon>
    </lineage>
</organism>
<dbReference type="AlphaFoldDB" id="A0AAW4UCZ0"/>
<dbReference type="InterPro" id="IPR011701">
    <property type="entry name" value="MFS"/>
</dbReference>
<name>A0AAW4UCZ0_9FIRM</name>
<dbReference type="Pfam" id="PF07690">
    <property type="entry name" value="MFS_1"/>
    <property type="match status" value="1"/>
</dbReference>
<evidence type="ECO:0000256" key="7">
    <source>
        <dbReference type="SAM" id="Phobius"/>
    </source>
</evidence>
<protein>
    <submittedName>
        <fullName evidence="8">MFS transporter</fullName>
    </submittedName>
</protein>
<keyword evidence="6 7" id="KW-0472">Membrane</keyword>
<evidence type="ECO:0000313" key="8">
    <source>
        <dbReference type="EMBL" id="MCB6938409.1"/>
    </source>
</evidence>
<feature type="transmembrane region" description="Helical" evidence="7">
    <location>
        <begin position="21"/>
        <end position="39"/>
    </location>
</feature>
<feature type="transmembrane region" description="Helical" evidence="7">
    <location>
        <begin position="255"/>
        <end position="275"/>
    </location>
</feature>
<feature type="transmembrane region" description="Helical" evidence="7">
    <location>
        <begin position="163"/>
        <end position="184"/>
    </location>
</feature>
<feature type="transmembrane region" description="Helical" evidence="7">
    <location>
        <begin position="77"/>
        <end position="93"/>
    </location>
</feature>
<keyword evidence="3" id="KW-1003">Cell membrane</keyword>
<dbReference type="Gene3D" id="1.20.1250.20">
    <property type="entry name" value="MFS general substrate transporter like domains"/>
    <property type="match status" value="1"/>
</dbReference>
<feature type="transmembrane region" description="Helical" evidence="7">
    <location>
        <begin position="287"/>
        <end position="302"/>
    </location>
</feature>
<evidence type="ECO:0000256" key="2">
    <source>
        <dbReference type="ARBA" id="ARBA00022448"/>
    </source>
</evidence>
<proteinExistence type="predicted"/>
<comment type="caution">
    <text evidence="8">The sequence shown here is derived from an EMBL/GenBank/DDBJ whole genome shotgun (WGS) entry which is preliminary data.</text>
</comment>
<gene>
    <name evidence="8" type="ORF">LIZ56_08315</name>
</gene>
<dbReference type="PANTHER" id="PTHR43266">
    <property type="entry name" value="MACROLIDE-EFFLUX PROTEIN"/>
    <property type="match status" value="1"/>
</dbReference>
<evidence type="ECO:0000313" key="9">
    <source>
        <dbReference type="Proteomes" id="UP001197684"/>
    </source>
</evidence>
<dbReference type="PANTHER" id="PTHR43266:SF2">
    <property type="entry name" value="MAJOR FACILITATOR SUPERFAMILY (MFS) PROFILE DOMAIN-CONTAINING PROTEIN"/>
    <property type="match status" value="1"/>
</dbReference>
<evidence type="ECO:0000256" key="3">
    <source>
        <dbReference type="ARBA" id="ARBA00022475"/>
    </source>
</evidence>
<dbReference type="RefSeq" id="WP_306747998.1">
    <property type="nucleotide sequence ID" value="NZ_DAWDGG010000032.1"/>
</dbReference>
<sequence length="400" mass="44747">MTNKENMSIYKNLTMLSTAKFLSGFAGYVYDVGIVIYLYNMTESVAVIGGFFVSQFLPAFVMLMLGEMIDRYNKKRLMIISGFIKAVICLVLLNNRSVWSIYLTTFLMNLILEFEHSTSSALMVDVFSKEEIFKMASVMNVVDSASLIMGPICASFLAAKFDIGINLVINILLYIISAVIYGFIQMNCMQDIKCTEEKDIKIYRKKGIWRTYIKIFQKERILSTVIFWNIFMLCIGIALPLEITMIEDTLKMSSAWYGIGNMVEGLGMMVASAFILGKIKKLKPENIISLGLFTAALSYLMIGISPNIWMYFIGAGLVGMTSTFCPLGFKTEIQVESSPEIVGRTFTTARFTILISRTVGSLIVGGLLNIFSIRIVYYGLTGILMVSAIIFGVRLRDSAT</sequence>
<evidence type="ECO:0000256" key="6">
    <source>
        <dbReference type="ARBA" id="ARBA00023136"/>
    </source>
</evidence>
<feature type="transmembrane region" description="Helical" evidence="7">
    <location>
        <begin position="221"/>
        <end position="243"/>
    </location>
</feature>
<dbReference type="SUPFAM" id="SSF103473">
    <property type="entry name" value="MFS general substrate transporter"/>
    <property type="match status" value="1"/>
</dbReference>
<evidence type="ECO:0000256" key="4">
    <source>
        <dbReference type="ARBA" id="ARBA00022692"/>
    </source>
</evidence>
<keyword evidence="4 7" id="KW-0812">Transmembrane</keyword>
<dbReference type="GO" id="GO:0005886">
    <property type="term" value="C:plasma membrane"/>
    <property type="evidence" value="ECO:0007669"/>
    <property type="project" value="UniProtKB-SubCell"/>
</dbReference>
<comment type="subcellular location">
    <subcellularLocation>
        <location evidence="1">Cell membrane</location>
        <topology evidence="1">Multi-pass membrane protein</topology>
    </subcellularLocation>
</comment>
<evidence type="ECO:0000256" key="1">
    <source>
        <dbReference type="ARBA" id="ARBA00004651"/>
    </source>
</evidence>
<dbReference type="GO" id="GO:0022857">
    <property type="term" value="F:transmembrane transporter activity"/>
    <property type="evidence" value="ECO:0007669"/>
    <property type="project" value="InterPro"/>
</dbReference>
<dbReference type="EMBL" id="JAJCJK010000011">
    <property type="protein sequence ID" value="MCB6938409.1"/>
    <property type="molecule type" value="Genomic_DNA"/>
</dbReference>
<keyword evidence="2" id="KW-0813">Transport</keyword>
<dbReference type="CDD" id="cd06173">
    <property type="entry name" value="MFS_MefA_like"/>
    <property type="match status" value="1"/>
</dbReference>
<accession>A0AAW4UCZ0</accession>